<dbReference type="Gene3D" id="1.10.2080.10">
    <property type="entry name" value="Insect odorant-binding protein A10/Ejaculatory bulb-specific protein 3"/>
    <property type="match status" value="1"/>
</dbReference>
<proteinExistence type="evidence at transcript level"/>
<name>A0A2S0X9K9_9DIPT</name>
<dbReference type="PANTHER" id="PTHR11257">
    <property type="entry name" value="CHEMOSENSORY PROTEIN-RELATED"/>
    <property type="match status" value="1"/>
</dbReference>
<dbReference type="EMBL" id="MG544172">
    <property type="protein sequence ID" value="AWC08463.1"/>
    <property type="molecule type" value="mRNA"/>
</dbReference>
<dbReference type="InterPro" id="IPR036682">
    <property type="entry name" value="OS_D_A10/PebIII_sf"/>
</dbReference>
<evidence type="ECO:0000256" key="1">
    <source>
        <dbReference type="SAM" id="MobiDB-lite"/>
    </source>
</evidence>
<reference evidence="3" key="1">
    <citation type="journal article" date="2018" name="Front. Physiol.">
        <title>Sex- and Tissue-Specific Expression Profiles of Odorant Binding Protein and Chemosensory Protein Genes in Bradysia odoriphaga (Diptera: Sciaridae).</title>
        <authorList>
            <person name="Zhao Y."/>
            <person name="Ding J."/>
            <person name="Zhang Z."/>
            <person name="Liu F."/>
            <person name="Zhou C."/>
            <person name="Mu W."/>
        </authorList>
    </citation>
    <scope>NUCLEOTIDE SEQUENCE</scope>
</reference>
<dbReference type="OrthoDB" id="6344725at2759"/>
<dbReference type="PANTHER" id="PTHR11257:SF12">
    <property type="entry name" value="EJACULATORY BULB-SPECIFIC PROTEIN 3-RELATED"/>
    <property type="match status" value="1"/>
</dbReference>
<dbReference type="Pfam" id="PF03392">
    <property type="entry name" value="OS-D"/>
    <property type="match status" value="1"/>
</dbReference>
<keyword evidence="2" id="KW-0732">Signal</keyword>
<feature type="region of interest" description="Disordered" evidence="1">
    <location>
        <begin position="122"/>
        <end position="141"/>
    </location>
</feature>
<feature type="chain" id="PRO_5043534304" evidence="2">
    <location>
        <begin position="26"/>
        <end position="141"/>
    </location>
</feature>
<protein>
    <submittedName>
        <fullName evidence="3">Chemosensory protein 3</fullName>
    </submittedName>
</protein>
<sequence length="141" mass="16338">MTIKYCFLLLMISQILIVNKAQTKAYETKYDDIDLDELLKNDRLRHSYVKCLLGEGPCTPDGQELKNALPDAIQSKCSKCTEKQKAGAEKVTHYLIDNKPDEWQKLADKFDKDDDYKTKYLMEKEKDKSKSSEESKDSEED</sequence>
<dbReference type="InterPro" id="IPR005055">
    <property type="entry name" value="A10/PebIII"/>
</dbReference>
<evidence type="ECO:0000313" key="3">
    <source>
        <dbReference type="EMBL" id="AWC08463.1"/>
    </source>
</evidence>
<feature type="signal peptide" evidence="2">
    <location>
        <begin position="1"/>
        <end position="25"/>
    </location>
</feature>
<accession>A0A2S0X9K9</accession>
<gene>
    <name evidence="3" type="primary">CSP3</name>
</gene>
<dbReference type="SUPFAM" id="SSF100910">
    <property type="entry name" value="Chemosensory protein Csp2"/>
    <property type="match status" value="1"/>
</dbReference>
<evidence type="ECO:0000256" key="2">
    <source>
        <dbReference type="SAM" id="SignalP"/>
    </source>
</evidence>
<dbReference type="AlphaFoldDB" id="A0A2S0X9K9"/>
<feature type="compositionally biased region" description="Basic and acidic residues" evidence="1">
    <location>
        <begin position="122"/>
        <end position="135"/>
    </location>
</feature>
<organism evidence="3">
    <name type="scientific">Bradysia odoriphaga</name>
    <dbReference type="NCBI Taxonomy" id="1564500"/>
    <lineage>
        <taxon>Eukaryota</taxon>
        <taxon>Metazoa</taxon>
        <taxon>Ecdysozoa</taxon>
        <taxon>Arthropoda</taxon>
        <taxon>Hexapoda</taxon>
        <taxon>Insecta</taxon>
        <taxon>Pterygota</taxon>
        <taxon>Neoptera</taxon>
        <taxon>Endopterygota</taxon>
        <taxon>Diptera</taxon>
        <taxon>Nematocera</taxon>
        <taxon>Sciaroidea</taxon>
        <taxon>Sciaridae</taxon>
        <taxon>Bradysia</taxon>
    </lineage>
</organism>